<accession>A0ABW7A9Q1</accession>
<dbReference type="EMBL" id="JBICRM010000004">
    <property type="protein sequence ID" value="MFG1703035.1"/>
    <property type="molecule type" value="Genomic_DNA"/>
</dbReference>
<evidence type="ECO:0000313" key="1">
    <source>
        <dbReference type="EMBL" id="MFG1703035.1"/>
    </source>
</evidence>
<evidence type="ECO:0000313" key="2">
    <source>
        <dbReference type="Proteomes" id="UP001603978"/>
    </source>
</evidence>
<dbReference type="RefSeq" id="WP_393163377.1">
    <property type="nucleotide sequence ID" value="NZ_JBICRM010000004.1"/>
</dbReference>
<dbReference type="Proteomes" id="UP001603978">
    <property type="component" value="Unassembled WGS sequence"/>
</dbReference>
<evidence type="ECO:0008006" key="3">
    <source>
        <dbReference type="Google" id="ProtNLM"/>
    </source>
</evidence>
<name>A0ABW7A9Q1_9ACTN</name>
<sequence length="340" mass="36748">MRAPLDIACDESGAEGEKLIGGNTDVFAHASVVMDRDSAAACIQELRERAPSPVTEYKAGHILREKHRAALRWLLGPDGPVLGNVHVHLTDKTFLVVGKVVGLLAEDHAQGEGPRQNSPALSREGGQDAGAWAMAVALYREGPAAFGPGRWAAFLDSFNYLLRAKNGQGVTTSVDDAFRLVDDLRAAGGPAGEVMELLWRARARVGAFRERLLADPHVFPALDPLIPAIVRAVAYWGRGGRPVFIVHDRQTTLTDQRIALLLETGGMAGLRLVESRLDARVQVADVVAGVARKIASDELNGRGDARLTALLRPYVDAYSIWGDERSGALLGQRPDEVMYR</sequence>
<comment type="caution">
    <text evidence="1">The sequence shown here is derived from an EMBL/GenBank/DDBJ whole genome shotgun (WGS) entry which is preliminary data.</text>
</comment>
<gene>
    <name evidence="1" type="ORF">ACFLIM_07570</name>
</gene>
<proteinExistence type="predicted"/>
<protein>
    <recommendedName>
        <fullName evidence="3">DUF3800 domain-containing protein</fullName>
    </recommendedName>
</protein>
<keyword evidence="2" id="KW-1185">Reference proteome</keyword>
<reference evidence="1 2" key="1">
    <citation type="submission" date="2024-10" db="EMBL/GenBank/DDBJ databases">
        <authorList>
            <person name="Topkara A.R."/>
            <person name="Saygin H."/>
        </authorList>
    </citation>
    <scope>NUCLEOTIDE SEQUENCE [LARGE SCALE GENOMIC DNA]</scope>
    <source>
        <strain evidence="1 2">M3C6</strain>
    </source>
</reference>
<organism evidence="1 2">
    <name type="scientific">Nonomuraea marmarensis</name>
    <dbReference type="NCBI Taxonomy" id="3351344"/>
    <lineage>
        <taxon>Bacteria</taxon>
        <taxon>Bacillati</taxon>
        <taxon>Actinomycetota</taxon>
        <taxon>Actinomycetes</taxon>
        <taxon>Streptosporangiales</taxon>
        <taxon>Streptosporangiaceae</taxon>
        <taxon>Nonomuraea</taxon>
    </lineage>
</organism>